<keyword evidence="1" id="KW-0862">Zinc</keyword>
<accession>A0A6I8M929</accession>
<dbReference type="EMBL" id="CABWIB010000001">
    <property type="protein sequence ID" value="VWL84783.1"/>
    <property type="molecule type" value="Genomic_DNA"/>
</dbReference>
<organism evidence="2 3">
    <name type="scientific">Oceanivirga miroungae</name>
    <dbReference type="NCBI Taxonomy" id="1130046"/>
    <lineage>
        <taxon>Bacteria</taxon>
        <taxon>Fusobacteriati</taxon>
        <taxon>Fusobacteriota</taxon>
        <taxon>Fusobacteriia</taxon>
        <taxon>Fusobacteriales</taxon>
        <taxon>Leptotrichiaceae</taxon>
        <taxon>Oceanivirga</taxon>
    </lineage>
</organism>
<dbReference type="GO" id="GO:0006284">
    <property type="term" value="P:base-excision repair"/>
    <property type="evidence" value="ECO:0007669"/>
    <property type="project" value="InterPro"/>
</dbReference>
<gene>
    <name evidence="2" type="ORF">OMES3154_00031</name>
</gene>
<dbReference type="PANTHER" id="PTHR30037:SF4">
    <property type="entry name" value="DNA-3-METHYLADENINE GLYCOSYLASE I"/>
    <property type="match status" value="1"/>
</dbReference>
<dbReference type="EC" id="3.2.2.20" evidence="2"/>
<dbReference type="SUPFAM" id="SSF48150">
    <property type="entry name" value="DNA-glycosylase"/>
    <property type="match status" value="1"/>
</dbReference>
<evidence type="ECO:0000313" key="3">
    <source>
        <dbReference type="Proteomes" id="UP000419017"/>
    </source>
</evidence>
<dbReference type="InterPro" id="IPR005019">
    <property type="entry name" value="Adenine_glyco"/>
</dbReference>
<feature type="binding site" evidence="1">
    <location>
        <position position="5"/>
    </location>
    <ligand>
        <name>Zn(2+)</name>
        <dbReference type="ChEBI" id="CHEBI:29105"/>
    </ligand>
</feature>
<feature type="binding site" evidence="1">
    <location>
        <position position="18"/>
    </location>
    <ligand>
        <name>Zn(2+)</name>
        <dbReference type="ChEBI" id="CHEBI:29105"/>
    </ligand>
</feature>
<name>A0A6I8M929_9FUSO</name>
<keyword evidence="2" id="KW-0326">Glycosidase</keyword>
<reference evidence="2 3" key="1">
    <citation type="submission" date="2019-10" db="EMBL/GenBank/DDBJ databases">
        <authorList>
            <person name="Blom J."/>
        </authorList>
    </citation>
    <scope>NUCLEOTIDE SEQUENCE [LARGE SCALE GENOMIC DNA]</scope>
    <source>
        <strain evidence="2 3">ES3154-GLU</strain>
    </source>
</reference>
<proteinExistence type="predicted"/>
<dbReference type="GO" id="GO:0008725">
    <property type="term" value="F:DNA-3-methyladenine glycosylase activity"/>
    <property type="evidence" value="ECO:0007669"/>
    <property type="project" value="UniProtKB-EC"/>
</dbReference>
<evidence type="ECO:0000313" key="2">
    <source>
        <dbReference type="EMBL" id="VWL84783.1"/>
    </source>
</evidence>
<keyword evidence="1" id="KW-0479">Metal-binding</keyword>
<dbReference type="InterPro" id="IPR011257">
    <property type="entry name" value="DNA_glycosylase"/>
</dbReference>
<dbReference type="Proteomes" id="UP000419017">
    <property type="component" value="Unassembled WGS sequence"/>
</dbReference>
<protein>
    <submittedName>
        <fullName evidence="2">DNA-3-methyladenine glycosylase 1</fullName>
        <ecNumber evidence="2">3.2.2.20</ecNumber>
    </submittedName>
</protein>
<dbReference type="PANTHER" id="PTHR30037">
    <property type="entry name" value="DNA-3-METHYLADENINE GLYCOSYLASE 1"/>
    <property type="match status" value="1"/>
</dbReference>
<keyword evidence="3" id="KW-1185">Reference proteome</keyword>
<feature type="binding site" evidence="1">
    <location>
        <position position="176"/>
    </location>
    <ligand>
        <name>Zn(2+)</name>
        <dbReference type="ChEBI" id="CHEBI:29105"/>
    </ligand>
</feature>
<sequence>MKDICSWALESDELLNYHNKEWCNIVKDDTKIFELLVLEFMQAGLSWNIILKKREFMRKEFDNFDYMKISEYSEDKIIEMLSNKNIIRNRLKIKALINNAKKFMEIQKKYHSFYNYIWTYTDFKVIKNTYNLDEERKSESYLSKMISKDLKKRGFKFLGSKVVYSFLEAIGVYNSHMQYCKYSKISNLN</sequence>
<dbReference type="GO" id="GO:0046872">
    <property type="term" value="F:metal ion binding"/>
    <property type="evidence" value="ECO:0007669"/>
    <property type="project" value="UniProtKB-KW"/>
</dbReference>
<feature type="binding site" evidence="1">
    <location>
        <position position="180"/>
    </location>
    <ligand>
        <name>Zn(2+)</name>
        <dbReference type="ChEBI" id="CHEBI:29105"/>
    </ligand>
</feature>
<dbReference type="Gene3D" id="1.10.340.30">
    <property type="entry name" value="Hypothetical protein, domain 2"/>
    <property type="match status" value="1"/>
</dbReference>
<dbReference type="InterPro" id="IPR052891">
    <property type="entry name" value="DNA-3mA_glycosylase"/>
</dbReference>
<evidence type="ECO:0000256" key="1">
    <source>
        <dbReference type="PIRSR" id="PIRSR605019-1"/>
    </source>
</evidence>
<dbReference type="AlphaFoldDB" id="A0A6I8M929"/>
<dbReference type="Pfam" id="PF03352">
    <property type="entry name" value="Adenine_glyco"/>
    <property type="match status" value="1"/>
</dbReference>
<dbReference type="RefSeq" id="WP_156682840.1">
    <property type="nucleotide sequence ID" value="NZ_CABWIB010000001.1"/>
</dbReference>
<keyword evidence="2" id="KW-0378">Hydrolase</keyword>